<name>A0A1Y1IV70_KLENI</name>
<sequence>MQREQKLKSRAKAGFLEETSGGYGAVAYAAKQRGYSKGQGISNELGAIDAKARVVLGGRTAQIKTDNVVRMEVVKRGGLWDVETVGKQRAFLEGTGQEQPGVRRGKKAGKSGSMVKKTVKVVEIDRDDSDDVNGGVERKVVRANVGAATEAVGAEELEYGVEKTLTEKGDDCDIRGVWMTPMAKKTARKRSTTS</sequence>
<accession>A0A1Y1IV70</accession>
<dbReference type="Proteomes" id="UP000054558">
    <property type="component" value="Unassembled WGS sequence"/>
</dbReference>
<dbReference type="AlphaFoldDB" id="A0A1Y1IV70"/>
<reference evidence="1 2" key="1">
    <citation type="journal article" date="2014" name="Nat. Commun.">
        <title>Klebsormidium flaccidum genome reveals primary factors for plant terrestrial adaptation.</title>
        <authorList>
            <person name="Hori K."/>
            <person name="Maruyama F."/>
            <person name="Fujisawa T."/>
            <person name="Togashi T."/>
            <person name="Yamamoto N."/>
            <person name="Seo M."/>
            <person name="Sato S."/>
            <person name="Yamada T."/>
            <person name="Mori H."/>
            <person name="Tajima N."/>
            <person name="Moriyama T."/>
            <person name="Ikeuchi M."/>
            <person name="Watanabe M."/>
            <person name="Wada H."/>
            <person name="Kobayashi K."/>
            <person name="Saito M."/>
            <person name="Masuda T."/>
            <person name="Sasaki-Sekimoto Y."/>
            <person name="Mashiguchi K."/>
            <person name="Awai K."/>
            <person name="Shimojima M."/>
            <person name="Masuda S."/>
            <person name="Iwai M."/>
            <person name="Nobusawa T."/>
            <person name="Narise T."/>
            <person name="Kondo S."/>
            <person name="Saito H."/>
            <person name="Sato R."/>
            <person name="Murakawa M."/>
            <person name="Ihara Y."/>
            <person name="Oshima-Yamada Y."/>
            <person name="Ohtaka K."/>
            <person name="Satoh M."/>
            <person name="Sonobe K."/>
            <person name="Ishii M."/>
            <person name="Ohtani R."/>
            <person name="Kanamori-Sato M."/>
            <person name="Honoki R."/>
            <person name="Miyazaki D."/>
            <person name="Mochizuki H."/>
            <person name="Umetsu J."/>
            <person name="Higashi K."/>
            <person name="Shibata D."/>
            <person name="Kamiya Y."/>
            <person name="Sato N."/>
            <person name="Nakamura Y."/>
            <person name="Tabata S."/>
            <person name="Ida S."/>
            <person name="Kurokawa K."/>
            <person name="Ohta H."/>
        </authorList>
    </citation>
    <scope>NUCLEOTIDE SEQUENCE [LARGE SCALE GENOMIC DNA]</scope>
    <source>
        <strain evidence="1 2">NIES-2285</strain>
    </source>
</reference>
<proteinExistence type="predicted"/>
<evidence type="ECO:0000313" key="2">
    <source>
        <dbReference type="Proteomes" id="UP000054558"/>
    </source>
</evidence>
<protein>
    <submittedName>
        <fullName evidence="1">Uncharacterized protein</fullName>
    </submittedName>
</protein>
<dbReference type="EMBL" id="DF238555">
    <property type="protein sequence ID" value="GAQ93519.1"/>
    <property type="molecule type" value="Genomic_DNA"/>
</dbReference>
<keyword evidence="2" id="KW-1185">Reference proteome</keyword>
<evidence type="ECO:0000313" key="1">
    <source>
        <dbReference type="EMBL" id="GAQ93519.1"/>
    </source>
</evidence>
<gene>
    <name evidence="1" type="ORF">KFL_016060010</name>
</gene>
<organism evidence="1 2">
    <name type="scientific">Klebsormidium nitens</name>
    <name type="common">Green alga</name>
    <name type="synonym">Ulothrix nitens</name>
    <dbReference type="NCBI Taxonomy" id="105231"/>
    <lineage>
        <taxon>Eukaryota</taxon>
        <taxon>Viridiplantae</taxon>
        <taxon>Streptophyta</taxon>
        <taxon>Klebsormidiophyceae</taxon>
        <taxon>Klebsormidiales</taxon>
        <taxon>Klebsormidiaceae</taxon>
        <taxon>Klebsormidium</taxon>
    </lineage>
</organism>